<accession>A0A1D8TND7</accession>
<organism evidence="1 2">
    <name type="scientific">Moorena producens PAL-8-15-08-1</name>
    <dbReference type="NCBI Taxonomy" id="1458985"/>
    <lineage>
        <taxon>Bacteria</taxon>
        <taxon>Bacillati</taxon>
        <taxon>Cyanobacteriota</taxon>
        <taxon>Cyanophyceae</taxon>
        <taxon>Coleofasciculales</taxon>
        <taxon>Coleofasciculaceae</taxon>
        <taxon>Moorena</taxon>
    </lineage>
</organism>
<dbReference type="Proteomes" id="UP000177870">
    <property type="component" value="Chromosome"/>
</dbReference>
<evidence type="ECO:0000313" key="1">
    <source>
        <dbReference type="EMBL" id="AOW99160.1"/>
    </source>
</evidence>
<sequence>MAQRFSVILGRLLITHYQKGGKKVYTLGFEQPDIIYLENLGNNLGKFGEKVPEEVKQKAMETKQVIVDHTIQLTSGRMAHCLRSNLD</sequence>
<dbReference type="KEGG" id="mpro:BJP34_06590"/>
<dbReference type="RefSeq" id="WP_070391652.1">
    <property type="nucleotide sequence ID" value="NZ_CP017599.1"/>
</dbReference>
<reference evidence="2" key="1">
    <citation type="submission" date="2016-10" db="EMBL/GenBank/DDBJ databases">
        <title>Comparative genomics uncovers the prolific and rare metabolic potential of the cyanobacterial genus Moorea.</title>
        <authorList>
            <person name="Leao T."/>
            <person name="Castelao G."/>
            <person name="Korobeynikov A."/>
            <person name="Monroe E.A."/>
            <person name="Podell S."/>
            <person name="Glukhov E."/>
            <person name="Allen E."/>
            <person name="Gerwick W.H."/>
            <person name="Gerwick L."/>
        </authorList>
    </citation>
    <scope>NUCLEOTIDE SEQUENCE [LARGE SCALE GENOMIC DNA]</scope>
    <source>
        <strain evidence="2">PAL-8-15-08-1</strain>
    </source>
</reference>
<proteinExistence type="predicted"/>
<name>A0A1D8TND7_9CYAN</name>
<evidence type="ECO:0000313" key="2">
    <source>
        <dbReference type="Proteomes" id="UP000177870"/>
    </source>
</evidence>
<dbReference type="OrthoDB" id="9769871at2"/>
<gene>
    <name evidence="1" type="ORF">BJP34_06590</name>
</gene>
<dbReference type="AlphaFoldDB" id="A0A1D8TND7"/>
<protein>
    <submittedName>
        <fullName evidence="1">Uncharacterized protein</fullName>
    </submittedName>
</protein>
<dbReference type="EMBL" id="CP017599">
    <property type="protein sequence ID" value="AOW99160.1"/>
    <property type="molecule type" value="Genomic_DNA"/>
</dbReference>